<dbReference type="InParanoid" id="A0A1I4ZC82"/>
<accession>A0A1I4ZC82</accession>
<organism evidence="1 2">
    <name type="scientific">Actinomadura madurae</name>
    <dbReference type="NCBI Taxonomy" id="1993"/>
    <lineage>
        <taxon>Bacteria</taxon>
        <taxon>Bacillati</taxon>
        <taxon>Actinomycetota</taxon>
        <taxon>Actinomycetes</taxon>
        <taxon>Streptosporangiales</taxon>
        <taxon>Thermomonosporaceae</taxon>
        <taxon>Actinomadura</taxon>
    </lineage>
</organism>
<evidence type="ECO:0000313" key="2">
    <source>
        <dbReference type="Proteomes" id="UP000183413"/>
    </source>
</evidence>
<name>A0A1I4ZC82_9ACTN</name>
<keyword evidence="2" id="KW-1185">Reference proteome</keyword>
<dbReference type="AlphaFoldDB" id="A0A1I4ZC82"/>
<dbReference type="STRING" id="1993.SAMN04489713_102149"/>
<evidence type="ECO:0000313" key="1">
    <source>
        <dbReference type="EMBL" id="SFN47881.1"/>
    </source>
</evidence>
<dbReference type="Proteomes" id="UP000183413">
    <property type="component" value="Unassembled WGS sequence"/>
</dbReference>
<reference evidence="1 2" key="1">
    <citation type="submission" date="2016-10" db="EMBL/GenBank/DDBJ databases">
        <authorList>
            <person name="de Groot N.N."/>
        </authorList>
    </citation>
    <scope>NUCLEOTIDE SEQUENCE [LARGE SCALE GENOMIC DNA]</scope>
    <source>
        <strain evidence="1 2">DSM 43067</strain>
    </source>
</reference>
<sequence length="46" mass="5394">MPRVITGHACVCGARVEPGNRRCRKCRARARWLRRGRGSRYPDLWL</sequence>
<gene>
    <name evidence="1" type="ORF">SAMN04489713_102149</name>
</gene>
<proteinExistence type="predicted"/>
<dbReference type="EMBL" id="FOVH01000002">
    <property type="protein sequence ID" value="SFN47881.1"/>
    <property type="molecule type" value="Genomic_DNA"/>
</dbReference>
<protein>
    <submittedName>
        <fullName evidence="1">Uncharacterized protein</fullName>
    </submittedName>
</protein>